<sequence>MRLHAAYVGATTILPAPGRPQNAAMNSLKSIAKGGWHPEKKSSSSSSSSGDNDRFKNFKGLQQVASWTGHGPKPGAKEDPSTVTARPLTSLKDPYSFGAPPKRDPKAPLPPPTQPNVFASEDTPVPEQAESQEQEEESAPPRSFPANTTGLSTRGLPAPPKRTLGTTSTSTPATSPQPQANRPTPPLPNRAQPPPLPGRQTSRSLSSPEAPPPFPLVKGPGTAPSTAAASARLAQAGVSVPGLDIGTASTGTPSPPLPSRERPTPSPRAPPQNNAAAASSGNPYSMSELSGRFASLKPASSSSTKSTETPSAGTSWSQKQAAFKTVMQARKDPTSVSLSDAAAAAKTADNFRQRHGDQVVQGYQRAEAAGLVSSPAASGSAGMKPPGGGWGDVASRASKTASIYSNHSNPSDTSAADGGGSSALASIAAKKKPPPPPKPRDLDPVKTPPPIPLSTKPK</sequence>
<dbReference type="AlphaFoldDB" id="A0AAD6NGU8"/>
<comment type="caution">
    <text evidence="2">The sequence shown here is derived from an EMBL/GenBank/DDBJ whole genome shotgun (WGS) entry which is preliminary data.</text>
</comment>
<evidence type="ECO:0008006" key="4">
    <source>
        <dbReference type="Google" id="ProtNLM"/>
    </source>
</evidence>
<evidence type="ECO:0000256" key="1">
    <source>
        <dbReference type="SAM" id="MobiDB-lite"/>
    </source>
</evidence>
<proteinExistence type="predicted"/>
<feature type="compositionally biased region" description="Pro residues" evidence="1">
    <location>
        <begin position="183"/>
        <end position="197"/>
    </location>
</feature>
<feature type="compositionally biased region" description="Polar residues" evidence="1">
    <location>
        <begin position="397"/>
        <end position="409"/>
    </location>
</feature>
<dbReference type="Proteomes" id="UP001221413">
    <property type="component" value="Unassembled WGS sequence"/>
</dbReference>
<gene>
    <name evidence="2" type="ORF">Dda_9195</name>
</gene>
<feature type="compositionally biased region" description="Low complexity" evidence="1">
    <location>
        <begin position="410"/>
        <end position="428"/>
    </location>
</feature>
<protein>
    <recommendedName>
        <fullName evidence="4">GMP synthase</fullName>
    </recommendedName>
</protein>
<reference evidence="2" key="1">
    <citation type="submission" date="2023-01" db="EMBL/GenBank/DDBJ databases">
        <title>The chitinases involved in constricting ring structure development in the nematode-trapping fungus Drechslerella dactyloides.</title>
        <authorList>
            <person name="Wang R."/>
            <person name="Zhang L."/>
            <person name="Tang P."/>
            <person name="Li S."/>
            <person name="Liang L."/>
        </authorList>
    </citation>
    <scope>NUCLEOTIDE SEQUENCE</scope>
    <source>
        <strain evidence="2">YMF1.00031</strain>
    </source>
</reference>
<feature type="compositionally biased region" description="Low complexity" evidence="1">
    <location>
        <begin position="271"/>
        <end position="283"/>
    </location>
</feature>
<feature type="compositionally biased region" description="Pro residues" evidence="1">
    <location>
        <begin position="253"/>
        <end position="270"/>
    </location>
</feature>
<evidence type="ECO:0000313" key="3">
    <source>
        <dbReference type="Proteomes" id="UP001221413"/>
    </source>
</evidence>
<accession>A0AAD6NGU8</accession>
<feature type="compositionally biased region" description="Low complexity" evidence="1">
    <location>
        <begin position="219"/>
        <end position="231"/>
    </location>
</feature>
<dbReference type="EMBL" id="JAQGDS010000015">
    <property type="protein sequence ID" value="KAJ6256103.1"/>
    <property type="molecule type" value="Genomic_DNA"/>
</dbReference>
<feature type="compositionally biased region" description="Low complexity" evidence="1">
    <location>
        <begin position="166"/>
        <end position="180"/>
    </location>
</feature>
<feature type="region of interest" description="Disordered" evidence="1">
    <location>
        <begin position="13"/>
        <end position="318"/>
    </location>
</feature>
<feature type="compositionally biased region" description="Low complexity" evidence="1">
    <location>
        <begin position="294"/>
        <end position="312"/>
    </location>
</feature>
<organism evidence="2 3">
    <name type="scientific">Drechslerella dactyloides</name>
    <name type="common">Nematode-trapping fungus</name>
    <name type="synonym">Arthrobotrys dactyloides</name>
    <dbReference type="NCBI Taxonomy" id="74499"/>
    <lineage>
        <taxon>Eukaryota</taxon>
        <taxon>Fungi</taxon>
        <taxon>Dikarya</taxon>
        <taxon>Ascomycota</taxon>
        <taxon>Pezizomycotina</taxon>
        <taxon>Orbiliomycetes</taxon>
        <taxon>Orbiliales</taxon>
        <taxon>Orbiliaceae</taxon>
        <taxon>Drechslerella</taxon>
    </lineage>
</organism>
<name>A0AAD6NGU8_DREDA</name>
<feature type="region of interest" description="Disordered" evidence="1">
    <location>
        <begin position="370"/>
        <end position="458"/>
    </location>
</feature>
<evidence type="ECO:0000313" key="2">
    <source>
        <dbReference type="EMBL" id="KAJ6256103.1"/>
    </source>
</evidence>
<keyword evidence="3" id="KW-1185">Reference proteome</keyword>